<dbReference type="Proteomes" id="UP000183810">
    <property type="component" value="Chromosome"/>
</dbReference>
<dbReference type="SUPFAM" id="SSF53474">
    <property type="entry name" value="alpha/beta-Hydrolases"/>
    <property type="match status" value="1"/>
</dbReference>
<dbReference type="GO" id="GO:0016787">
    <property type="term" value="F:hydrolase activity"/>
    <property type="evidence" value="ECO:0007669"/>
    <property type="project" value="UniProtKB-KW"/>
</dbReference>
<proteinExistence type="predicted"/>
<sequence length="272" mass="28890">MGRAGIEKKLAVSEGVLGAGMPYLAFGSGRPLVFLRWFTPDHANPTGWLRSAEIKTMAPLAAHYRVYAVNRAPGMAEGTTMADIATAHAEGMAAEFDGPVDVLGISSGGSLALQLAADHPAAVRRLVVASSGHRLEDAARISQMKYATAAAQGKRALHHLATQGIESPVKARLVGAASWILDPFLRPKNPADTLAFVRAEDAFDLSGRLGDITAPTLVVGGDRDEYYRVSTFEQTAEGIPGARLIVYPDTNHLGAIKHPRFAPDVTEFLDAP</sequence>
<evidence type="ECO:0000313" key="2">
    <source>
        <dbReference type="EMBL" id="APE37313.1"/>
    </source>
</evidence>
<dbReference type="OrthoDB" id="9802489at2"/>
<keyword evidence="2" id="KW-0378">Hydrolase</keyword>
<dbReference type="InterPro" id="IPR029058">
    <property type="entry name" value="AB_hydrolase_fold"/>
</dbReference>
<dbReference type="AlphaFoldDB" id="A0A1J0VZ96"/>
<accession>A0A1J0VZ96</accession>
<reference evidence="2" key="1">
    <citation type="submission" date="2016-11" db="EMBL/GenBank/DDBJ databases">
        <authorList>
            <person name="Jaros S."/>
            <person name="Januszkiewicz K."/>
            <person name="Wedrychowicz H."/>
        </authorList>
    </citation>
    <scope>NUCLEOTIDE SEQUENCE [LARGE SCALE GENOMIC DNA]</scope>
    <source>
        <strain evidence="2">Y48</strain>
    </source>
</reference>
<dbReference type="KEGG" id="nsl:BOX37_29060"/>
<name>A0A1J0VZ96_9NOCA</name>
<dbReference type="PRINTS" id="PR00111">
    <property type="entry name" value="ABHYDROLASE"/>
</dbReference>
<evidence type="ECO:0000313" key="3">
    <source>
        <dbReference type="Proteomes" id="UP000183810"/>
    </source>
</evidence>
<dbReference type="Gene3D" id="3.40.50.1820">
    <property type="entry name" value="alpha/beta hydrolase"/>
    <property type="match status" value="1"/>
</dbReference>
<evidence type="ECO:0000259" key="1">
    <source>
        <dbReference type="Pfam" id="PF12697"/>
    </source>
</evidence>
<dbReference type="PANTHER" id="PTHR43689:SF8">
    <property type="entry name" value="ALPHA_BETA-HYDROLASES SUPERFAMILY PROTEIN"/>
    <property type="match status" value="1"/>
</dbReference>
<dbReference type="InterPro" id="IPR000073">
    <property type="entry name" value="AB_hydrolase_1"/>
</dbReference>
<gene>
    <name evidence="2" type="ORF">BOX37_29060</name>
</gene>
<dbReference type="RefSeq" id="WP_071930484.1">
    <property type="nucleotide sequence ID" value="NZ_CP018082.1"/>
</dbReference>
<organism evidence="2 3">
    <name type="scientific">Nocardia mangyaensis</name>
    <dbReference type="NCBI Taxonomy" id="2213200"/>
    <lineage>
        <taxon>Bacteria</taxon>
        <taxon>Bacillati</taxon>
        <taxon>Actinomycetota</taxon>
        <taxon>Actinomycetes</taxon>
        <taxon>Mycobacteriales</taxon>
        <taxon>Nocardiaceae</taxon>
        <taxon>Nocardia</taxon>
    </lineage>
</organism>
<dbReference type="Pfam" id="PF12697">
    <property type="entry name" value="Abhydrolase_6"/>
    <property type="match status" value="1"/>
</dbReference>
<dbReference type="EMBL" id="CP018082">
    <property type="protein sequence ID" value="APE37313.1"/>
    <property type="molecule type" value="Genomic_DNA"/>
</dbReference>
<dbReference type="PANTHER" id="PTHR43689">
    <property type="entry name" value="HYDROLASE"/>
    <property type="match status" value="1"/>
</dbReference>
<feature type="domain" description="AB hydrolase-1" evidence="1">
    <location>
        <begin position="45"/>
        <end position="259"/>
    </location>
</feature>
<keyword evidence="3" id="KW-1185">Reference proteome</keyword>
<protein>
    <submittedName>
        <fullName evidence="2">Alpha/beta hydrolase</fullName>
    </submittedName>
</protein>